<evidence type="ECO:0000256" key="10">
    <source>
        <dbReference type="ARBA" id="ARBA00072917"/>
    </source>
</evidence>
<comment type="similarity">
    <text evidence="2">Belongs to the class-I aminoacyl-tRNA synthetase family. Glutamate--tRNA ligase type 1 subfamily.</text>
</comment>
<dbReference type="GO" id="GO:0005524">
    <property type="term" value="F:ATP binding"/>
    <property type="evidence" value="ECO:0007669"/>
    <property type="project" value="UniProtKB-KW"/>
</dbReference>
<dbReference type="GO" id="GO:0032543">
    <property type="term" value="P:mitochondrial translation"/>
    <property type="evidence" value="ECO:0007669"/>
    <property type="project" value="EnsemblFungi"/>
</dbReference>
<dbReference type="InterPro" id="IPR008925">
    <property type="entry name" value="aa_tRNA-synth_I_cd-bd_sf"/>
</dbReference>
<dbReference type="InterPro" id="IPR020058">
    <property type="entry name" value="Glu/Gln-tRNA-synth_Ib_cat-dom"/>
</dbReference>
<name>R7YQF2_CONA1</name>
<dbReference type="EMBL" id="JH767566">
    <property type="protein sequence ID" value="EON64135.1"/>
    <property type="molecule type" value="Genomic_DNA"/>
</dbReference>
<dbReference type="FunFam" id="3.40.50.620:FF:000045">
    <property type="entry name" value="Glutamate--tRNA ligase, mitochondrial"/>
    <property type="match status" value="1"/>
</dbReference>
<feature type="domain" description="Aminoacyl-tRNA synthetase class I anticodon-binding" evidence="14">
    <location>
        <begin position="526"/>
        <end position="567"/>
    </location>
</feature>
<dbReference type="STRING" id="1168221.R7YQF2"/>
<dbReference type="Gene3D" id="3.40.50.620">
    <property type="entry name" value="HUPs"/>
    <property type="match status" value="1"/>
</dbReference>
<dbReference type="OMA" id="YHYLRWA"/>
<dbReference type="PANTHER" id="PTHR43311:SF2">
    <property type="entry name" value="GLUTAMATE--TRNA LIGASE, MITOCHONDRIAL-RELATED"/>
    <property type="match status" value="1"/>
</dbReference>
<keyword evidence="8 11" id="KW-0030">Aminoacyl-tRNA synthetase</keyword>
<dbReference type="InterPro" id="IPR014729">
    <property type="entry name" value="Rossmann-like_a/b/a_fold"/>
</dbReference>
<keyword evidence="6 11" id="KW-0067">ATP-binding</keyword>
<accession>R7YQF2</accession>
<feature type="region of interest" description="Disordered" evidence="12">
    <location>
        <begin position="32"/>
        <end position="66"/>
    </location>
</feature>
<dbReference type="GeneID" id="19900676"/>
<dbReference type="GO" id="GO:0008270">
    <property type="term" value="F:zinc ion binding"/>
    <property type="evidence" value="ECO:0007669"/>
    <property type="project" value="InterPro"/>
</dbReference>
<dbReference type="GO" id="GO:0000049">
    <property type="term" value="F:tRNA binding"/>
    <property type="evidence" value="ECO:0007669"/>
    <property type="project" value="InterPro"/>
</dbReference>
<comment type="subcellular location">
    <subcellularLocation>
        <location evidence="1">Mitochondrion</location>
    </subcellularLocation>
</comment>
<dbReference type="HOGENOM" id="CLU_015768_6_3_1"/>
<dbReference type="GO" id="GO:0006424">
    <property type="term" value="P:glutamyl-tRNA aminoacylation"/>
    <property type="evidence" value="ECO:0007669"/>
    <property type="project" value="InterPro"/>
</dbReference>
<dbReference type="RefSeq" id="XP_007779452.1">
    <property type="nucleotide sequence ID" value="XM_007781262.1"/>
</dbReference>
<dbReference type="InterPro" id="IPR049940">
    <property type="entry name" value="GluQ/Sye"/>
</dbReference>
<evidence type="ECO:0000259" key="14">
    <source>
        <dbReference type="Pfam" id="PF19269"/>
    </source>
</evidence>
<evidence type="ECO:0000256" key="4">
    <source>
        <dbReference type="ARBA" id="ARBA00022598"/>
    </source>
</evidence>
<dbReference type="HAMAP" id="MF_00022">
    <property type="entry name" value="Glu_tRNA_synth_type1"/>
    <property type="match status" value="1"/>
</dbReference>
<dbReference type="EC" id="6.1.1.17" evidence="3"/>
<dbReference type="InterPro" id="IPR000924">
    <property type="entry name" value="Glu/Gln-tRNA-synth"/>
</dbReference>
<dbReference type="Pfam" id="PF19269">
    <property type="entry name" value="Anticodon_2"/>
    <property type="match status" value="1"/>
</dbReference>
<reference evidence="16" key="1">
    <citation type="submission" date="2012-06" db="EMBL/GenBank/DDBJ databases">
        <title>The genome sequence of Coniosporium apollinis CBS 100218.</title>
        <authorList>
            <consortium name="The Broad Institute Genome Sequencing Platform"/>
            <person name="Cuomo C."/>
            <person name="Gorbushina A."/>
            <person name="Noack S."/>
            <person name="Walker B."/>
            <person name="Young S.K."/>
            <person name="Zeng Q."/>
            <person name="Gargeya S."/>
            <person name="Fitzgerald M."/>
            <person name="Haas B."/>
            <person name="Abouelleil A."/>
            <person name="Alvarado L."/>
            <person name="Arachchi H.M."/>
            <person name="Berlin A.M."/>
            <person name="Chapman S.B."/>
            <person name="Goldberg J."/>
            <person name="Griggs A."/>
            <person name="Gujja S."/>
            <person name="Hansen M."/>
            <person name="Howarth C."/>
            <person name="Imamovic A."/>
            <person name="Larimer J."/>
            <person name="McCowan C."/>
            <person name="Montmayeur A."/>
            <person name="Murphy C."/>
            <person name="Neiman D."/>
            <person name="Pearson M."/>
            <person name="Priest M."/>
            <person name="Roberts A."/>
            <person name="Saif S."/>
            <person name="Shea T."/>
            <person name="Sisk P."/>
            <person name="Sykes S."/>
            <person name="Wortman J."/>
            <person name="Nusbaum C."/>
            <person name="Birren B."/>
        </authorList>
    </citation>
    <scope>NUCLEOTIDE SEQUENCE [LARGE SCALE GENOMIC DNA]</scope>
    <source>
        <strain evidence="16">CBS 100218</strain>
    </source>
</reference>
<evidence type="ECO:0000256" key="7">
    <source>
        <dbReference type="ARBA" id="ARBA00022917"/>
    </source>
</evidence>
<proteinExistence type="inferred from homology"/>
<dbReference type="eggNOG" id="KOG1149">
    <property type="taxonomic scope" value="Eukaryota"/>
</dbReference>
<evidence type="ECO:0000256" key="2">
    <source>
        <dbReference type="ARBA" id="ARBA00007894"/>
    </source>
</evidence>
<keyword evidence="16" id="KW-1185">Reference proteome</keyword>
<dbReference type="OrthoDB" id="428822at2759"/>
<dbReference type="InterPro" id="IPR020751">
    <property type="entry name" value="aa-tRNA-synth_I_codon-bd_sub2"/>
</dbReference>
<evidence type="ECO:0000256" key="11">
    <source>
        <dbReference type="RuleBase" id="RU363037"/>
    </source>
</evidence>
<dbReference type="SUPFAM" id="SSF48163">
    <property type="entry name" value="An anticodon-binding domain of class I aminoacyl-tRNA synthetases"/>
    <property type="match status" value="1"/>
</dbReference>
<dbReference type="PANTHER" id="PTHR43311">
    <property type="entry name" value="GLUTAMATE--TRNA LIGASE"/>
    <property type="match status" value="1"/>
</dbReference>
<dbReference type="PRINTS" id="PR00987">
    <property type="entry name" value="TRNASYNTHGLU"/>
</dbReference>
<evidence type="ECO:0000256" key="1">
    <source>
        <dbReference type="ARBA" id="ARBA00004173"/>
    </source>
</evidence>
<keyword evidence="5 11" id="KW-0547">Nucleotide-binding</keyword>
<dbReference type="Pfam" id="PF00749">
    <property type="entry name" value="tRNA-synt_1c"/>
    <property type="match status" value="1"/>
</dbReference>
<protein>
    <recommendedName>
        <fullName evidence="10">Glutamate--tRNA ligase, mitochondrial</fullName>
        <ecNumber evidence="3">6.1.1.17</ecNumber>
    </recommendedName>
    <alternativeName>
        <fullName evidence="9">Glutamyl-tRNA synthetase</fullName>
    </alternativeName>
</protein>
<evidence type="ECO:0000256" key="6">
    <source>
        <dbReference type="ARBA" id="ARBA00022840"/>
    </source>
</evidence>
<evidence type="ECO:0000256" key="8">
    <source>
        <dbReference type="ARBA" id="ARBA00023146"/>
    </source>
</evidence>
<feature type="domain" description="Glutamyl/glutaminyl-tRNA synthetase class Ib catalytic" evidence="13">
    <location>
        <begin position="63"/>
        <end position="383"/>
    </location>
</feature>
<organism evidence="15 16">
    <name type="scientific">Coniosporium apollinis (strain CBS 100218)</name>
    <name type="common">Rock-inhabiting black yeast</name>
    <dbReference type="NCBI Taxonomy" id="1168221"/>
    <lineage>
        <taxon>Eukaryota</taxon>
        <taxon>Fungi</taxon>
        <taxon>Dikarya</taxon>
        <taxon>Ascomycota</taxon>
        <taxon>Pezizomycotina</taxon>
        <taxon>Dothideomycetes</taxon>
        <taxon>Dothideomycetes incertae sedis</taxon>
        <taxon>Coniosporium</taxon>
    </lineage>
</organism>
<dbReference type="SUPFAM" id="SSF52374">
    <property type="entry name" value="Nucleotidylyl transferase"/>
    <property type="match status" value="1"/>
</dbReference>
<dbReference type="Proteomes" id="UP000016924">
    <property type="component" value="Unassembled WGS sequence"/>
</dbReference>
<dbReference type="InterPro" id="IPR045462">
    <property type="entry name" value="aa-tRNA-synth_I_cd-bd"/>
</dbReference>
<dbReference type="AlphaFoldDB" id="R7YQF2"/>
<dbReference type="NCBIfam" id="TIGR00464">
    <property type="entry name" value="gltX_bact"/>
    <property type="match status" value="1"/>
</dbReference>
<evidence type="ECO:0000313" key="15">
    <source>
        <dbReference type="EMBL" id="EON64135.1"/>
    </source>
</evidence>
<gene>
    <name evidence="15" type="ORF">W97_03365</name>
</gene>
<evidence type="ECO:0000256" key="5">
    <source>
        <dbReference type="ARBA" id="ARBA00022741"/>
    </source>
</evidence>
<evidence type="ECO:0000256" key="3">
    <source>
        <dbReference type="ARBA" id="ARBA00012835"/>
    </source>
</evidence>
<evidence type="ECO:0000259" key="13">
    <source>
        <dbReference type="Pfam" id="PF00749"/>
    </source>
</evidence>
<dbReference type="GO" id="GO:0004818">
    <property type="term" value="F:glutamate-tRNA ligase activity"/>
    <property type="evidence" value="ECO:0007669"/>
    <property type="project" value="UniProtKB-EC"/>
</dbReference>
<dbReference type="Gene3D" id="1.10.10.350">
    <property type="match status" value="1"/>
</dbReference>
<dbReference type="CDD" id="cd00808">
    <property type="entry name" value="GluRS_core"/>
    <property type="match status" value="1"/>
</dbReference>
<keyword evidence="7 11" id="KW-0648">Protein biosynthesis</keyword>
<dbReference type="InterPro" id="IPR004527">
    <property type="entry name" value="Glu-tRNA-ligase_bac/mito"/>
</dbReference>
<evidence type="ECO:0000256" key="9">
    <source>
        <dbReference type="ARBA" id="ARBA00030865"/>
    </source>
</evidence>
<evidence type="ECO:0000256" key="12">
    <source>
        <dbReference type="SAM" id="MobiDB-lite"/>
    </source>
</evidence>
<keyword evidence="4 11" id="KW-0436">Ligase</keyword>
<dbReference type="InterPro" id="IPR033910">
    <property type="entry name" value="GluRS_core"/>
</dbReference>
<sequence length="569" mass="64696">MLFPIPWRQSPSRWQYTCAACFKRLEKRSRRHLSTANGASTPAKLHPPRKSTPKLPLPEKPARTRFAPSPTGYLHLGSLRTALFNYLLAKATGGQFLLRIEDTDRKRTIPDAEKRLYEDLRWAGLQWDEGPEVGGPYGPYRQSERTPLYQTHAHKLLDSGHAYRCFCSAERLHQLAEQRAALGVATDYDRTCASIPKEESDERAAKGEQHVIRLLVPEDYPEFQDLVYGHVGRGKKKRRQDIVAYDDPILLKTDGLPTYHLANVVDDHHMKITHVIRGDEWLPATPKHLAMYEAFGWEPPQFAHVALLVDEKGAKLSKRNFDVDIASYRDKIGVFPETLVNFVALLGWSHNHGNDCMDMEQLVERFHTKFTKGNAKVKLDKLWFLQHKHAMRRIESGEIDDMVKSIVKLVKSTPETQDYEIMLRGRTLEDYVTAILRADAKNYSTAADFVKRNSYLFGSGNPAPRPVSFQGLSTTDLAMVIRGLYEIPADQWNATSLKARVEKIIADVIAAIAEREAAKEADIKNMQKVVNGKVLHFLRSMMAHGQHGPSMFEVMELLGREETLRKLGP</sequence>
<evidence type="ECO:0000313" key="16">
    <source>
        <dbReference type="Proteomes" id="UP000016924"/>
    </source>
</evidence>
<dbReference type="GO" id="GO:0005739">
    <property type="term" value="C:mitochondrion"/>
    <property type="evidence" value="ECO:0007669"/>
    <property type="project" value="UniProtKB-SubCell"/>
</dbReference>